<feature type="compositionally biased region" description="Acidic residues" evidence="1">
    <location>
        <begin position="47"/>
        <end position="57"/>
    </location>
</feature>
<evidence type="ECO:0000313" key="3">
    <source>
        <dbReference type="Proteomes" id="UP000828251"/>
    </source>
</evidence>
<evidence type="ECO:0000256" key="1">
    <source>
        <dbReference type="SAM" id="MobiDB-lite"/>
    </source>
</evidence>
<organism evidence="2 3">
    <name type="scientific">Gossypium stocksii</name>
    <dbReference type="NCBI Taxonomy" id="47602"/>
    <lineage>
        <taxon>Eukaryota</taxon>
        <taxon>Viridiplantae</taxon>
        <taxon>Streptophyta</taxon>
        <taxon>Embryophyta</taxon>
        <taxon>Tracheophyta</taxon>
        <taxon>Spermatophyta</taxon>
        <taxon>Magnoliopsida</taxon>
        <taxon>eudicotyledons</taxon>
        <taxon>Gunneridae</taxon>
        <taxon>Pentapetalae</taxon>
        <taxon>rosids</taxon>
        <taxon>malvids</taxon>
        <taxon>Malvales</taxon>
        <taxon>Malvaceae</taxon>
        <taxon>Malvoideae</taxon>
        <taxon>Gossypium</taxon>
    </lineage>
</organism>
<dbReference type="EMBL" id="JAIQCV010000011">
    <property type="protein sequence ID" value="KAH1047076.1"/>
    <property type="molecule type" value="Genomic_DNA"/>
</dbReference>
<proteinExistence type="predicted"/>
<comment type="caution">
    <text evidence="2">The sequence shown here is derived from an EMBL/GenBank/DDBJ whole genome shotgun (WGS) entry which is preliminary data.</text>
</comment>
<protein>
    <submittedName>
        <fullName evidence="2">Uncharacterized protein</fullName>
    </submittedName>
</protein>
<sequence length="95" mass="11144">MDDIEDDARYPPNQYGVSHQRCYGSLSRRKLPVRNPPYSKSMGNQDVNDDDEVEDQEDFRGEAKNREQNNVVWYIGKNMDNEDGKKVSWGVWGFR</sequence>
<name>A0A9D3UKR9_9ROSI</name>
<keyword evidence="3" id="KW-1185">Reference proteome</keyword>
<feature type="non-terminal residue" evidence="2">
    <location>
        <position position="95"/>
    </location>
</feature>
<dbReference type="OrthoDB" id="691673at2759"/>
<dbReference type="Proteomes" id="UP000828251">
    <property type="component" value="Unassembled WGS sequence"/>
</dbReference>
<evidence type="ECO:0000313" key="2">
    <source>
        <dbReference type="EMBL" id="KAH1047076.1"/>
    </source>
</evidence>
<accession>A0A9D3UKR9</accession>
<feature type="region of interest" description="Disordered" evidence="1">
    <location>
        <begin position="1"/>
        <end position="65"/>
    </location>
</feature>
<gene>
    <name evidence="2" type="ORF">J1N35_037860</name>
</gene>
<dbReference type="AlphaFoldDB" id="A0A9D3UKR9"/>
<reference evidence="2 3" key="1">
    <citation type="journal article" date="2021" name="Plant Biotechnol. J.">
        <title>Multi-omics assisted identification of the key and species-specific regulatory components of drought-tolerant mechanisms in Gossypium stocksii.</title>
        <authorList>
            <person name="Yu D."/>
            <person name="Ke L."/>
            <person name="Zhang D."/>
            <person name="Wu Y."/>
            <person name="Sun Y."/>
            <person name="Mei J."/>
            <person name="Sun J."/>
            <person name="Sun Y."/>
        </authorList>
    </citation>
    <scope>NUCLEOTIDE SEQUENCE [LARGE SCALE GENOMIC DNA]</scope>
    <source>
        <strain evidence="3">cv. E1</strain>
        <tissue evidence="2">Leaf</tissue>
    </source>
</reference>